<sequence length="85" mass="9753">MNVHDYIDMVVGIVNGMESHCQINTAYCLPSFRRAQRKNSNHTLFNVKPFVHTKDQKLDEVLNDASLSNYRSLLAEPQGKRKESC</sequence>
<name>A0A1D2MAQ1_ORCCI</name>
<accession>A0A1D2MAQ1</accession>
<proteinExistence type="predicted"/>
<dbReference type="AlphaFoldDB" id="A0A1D2MAQ1"/>
<evidence type="ECO:0000313" key="2">
    <source>
        <dbReference type="Proteomes" id="UP000094527"/>
    </source>
</evidence>
<organism evidence="1 2">
    <name type="scientific">Orchesella cincta</name>
    <name type="common">Springtail</name>
    <name type="synonym">Podura cincta</name>
    <dbReference type="NCBI Taxonomy" id="48709"/>
    <lineage>
        <taxon>Eukaryota</taxon>
        <taxon>Metazoa</taxon>
        <taxon>Ecdysozoa</taxon>
        <taxon>Arthropoda</taxon>
        <taxon>Hexapoda</taxon>
        <taxon>Collembola</taxon>
        <taxon>Entomobryomorpha</taxon>
        <taxon>Entomobryoidea</taxon>
        <taxon>Orchesellidae</taxon>
        <taxon>Orchesellinae</taxon>
        <taxon>Orchesella</taxon>
    </lineage>
</organism>
<gene>
    <name evidence="1" type="ORF">Ocin01_16700</name>
</gene>
<keyword evidence="2" id="KW-1185">Reference proteome</keyword>
<protein>
    <submittedName>
        <fullName evidence="1">Uncharacterized protein</fullName>
    </submittedName>
</protein>
<dbReference type="EMBL" id="LJIJ01002259">
    <property type="protein sequence ID" value="ODM89982.1"/>
    <property type="molecule type" value="Genomic_DNA"/>
</dbReference>
<evidence type="ECO:0000313" key="1">
    <source>
        <dbReference type="EMBL" id="ODM89982.1"/>
    </source>
</evidence>
<reference evidence="1 2" key="1">
    <citation type="journal article" date="2016" name="Genome Biol. Evol.">
        <title>Gene Family Evolution Reflects Adaptation to Soil Environmental Stressors in the Genome of the Collembolan Orchesella cincta.</title>
        <authorList>
            <person name="Faddeeva-Vakhrusheva A."/>
            <person name="Derks M.F."/>
            <person name="Anvar S.Y."/>
            <person name="Agamennone V."/>
            <person name="Suring W."/>
            <person name="Smit S."/>
            <person name="van Straalen N.M."/>
            <person name="Roelofs D."/>
        </authorList>
    </citation>
    <scope>NUCLEOTIDE SEQUENCE [LARGE SCALE GENOMIC DNA]</scope>
    <source>
        <tissue evidence="1">Mixed pool</tissue>
    </source>
</reference>
<dbReference type="Proteomes" id="UP000094527">
    <property type="component" value="Unassembled WGS sequence"/>
</dbReference>
<comment type="caution">
    <text evidence="1">The sequence shown here is derived from an EMBL/GenBank/DDBJ whole genome shotgun (WGS) entry which is preliminary data.</text>
</comment>